<organism evidence="16 17">
    <name type="scientific">Astyanax mexicanus</name>
    <name type="common">Blind cave fish</name>
    <name type="synonym">Astyanax fasciatus mexicanus</name>
    <dbReference type="NCBI Taxonomy" id="7994"/>
    <lineage>
        <taxon>Eukaryota</taxon>
        <taxon>Metazoa</taxon>
        <taxon>Chordata</taxon>
        <taxon>Craniata</taxon>
        <taxon>Vertebrata</taxon>
        <taxon>Euteleostomi</taxon>
        <taxon>Actinopterygii</taxon>
        <taxon>Neopterygii</taxon>
        <taxon>Teleostei</taxon>
        <taxon>Ostariophysi</taxon>
        <taxon>Characiformes</taxon>
        <taxon>Characoidei</taxon>
        <taxon>Acestrorhamphidae</taxon>
        <taxon>Acestrorhamphinae</taxon>
        <taxon>Astyanax</taxon>
    </lineage>
</organism>
<feature type="signal peptide" evidence="14">
    <location>
        <begin position="1"/>
        <end position="16"/>
    </location>
</feature>
<evidence type="ECO:0000256" key="14">
    <source>
        <dbReference type="SAM" id="SignalP"/>
    </source>
</evidence>
<evidence type="ECO:0000256" key="11">
    <source>
        <dbReference type="ARBA" id="ARBA00057339"/>
    </source>
</evidence>
<evidence type="ECO:0000259" key="15">
    <source>
        <dbReference type="SMART" id="SM00210"/>
    </source>
</evidence>
<evidence type="ECO:0000256" key="1">
    <source>
        <dbReference type="ARBA" id="ARBA00004498"/>
    </source>
</evidence>
<sequence>MRLWLRWTVFLWAVNAIPVTLGMAVNERIDHSCPPLKLEEKWYSNTNGSQEFTGFDLAEKFLLRKGTVTDDRPLFRLGSKPLIKSTESVLPSGLSHEYSLVTTFRLRKTTKKDRWFLWQIQDKAGDSQVSLVVDGGKKTLEFSALGLLKNNLNYVFKSRELHALFDRQWHKLGVSVRSSTLAVYVDCKLIERKLIEERDAVDMTGRSLITTRAEDGRPVDIELQEILLFCSPSLAEEDKCCESSGAACEFRESPDATAAPLITGYLHRMLSKSSQQAGERCQCLALKVKLTSFRVPPCLLMSERTVCPPYHPEHRRRMLNPAN</sequence>
<evidence type="ECO:0000256" key="9">
    <source>
        <dbReference type="ARBA" id="ARBA00023278"/>
    </source>
</evidence>
<dbReference type="SMART" id="SM00210">
    <property type="entry name" value="TSPN"/>
    <property type="match status" value="1"/>
</dbReference>
<dbReference type="SUPFAM" id="SSF49899">
    <property type="entry name" value="Concanavalin A-like lectins/glucanases"/>
    <property type="match status" value="1"/>
</dbReference>
<keyword evidence="17" id="KW-1185">Reference proteome</keyword>
<name>W5KPR6_ASTMX</name>
<dbReference type="GO" id="GO:0005581">
    <property type="term" value="C:collagen trimer"/>
    <property type="evidence" value="ECO:0007669"/>
    <property type="project" value="UniProtKB-KW"/>
</dbReference>
<evidence type="ECO:0000256" key="4">
    <source>
        <dbReference type="ARBA" id="ARBA00022729"/>
    </source>
</evidence>
<dbReference type="Bgee" id="ENSAMXG00000009317">
    <property type="expression patterns" value="Expressed in muscle tissue and 4 other cell types or tissues"/>
</dbReference>
<comment type="subcellular location">
    <subcellularLocation>
        <location evidence="1">Secreted</location>
        <location evidence="1">Extracellular space</location>
        <location evidence="1">Extracellular matrix</location>
    </subcellularLocation>
</comment>
<keyword evidence="8" id="KW-0325">Glycoprotein</keyword>
<dbReference type="InParanoid" id="W5KPR6"/>
<dbReference type="GO" id="GO:0007155">
    <property type="term" value="P:cell adhesion"/>
    <property type="evidence" value="ECO:0007669"/>
    <property type="project" value="UniProtKB-KW"/>
</dbReference>
<dbReference type="Gene3D" id="2.60.120.200">
    <property type="match status" value="1"/>
</dbReference>
<keyword evidence="4 14" id="KW-0732">Signal</keyword>
<comment type="function">
    <text evidence="11">Involved in mediating cell attachment and inducing integrin-mediated cellular reactions, such as cell spreading and alterations in cell morphology.</text>
</comment>
<reference evidence="17" key="1">
    <citation type="submission" date="2013-03" db="EMBL/GenBank/DDBJ databases">
        <authorList>
            <person name="Jeffery W."/>
            <person name="Warren W."/>
            <person name="Wilson R.K."/>
        </authorList>
    </citation>
    <scope>NUCLEOTIDE SEQUENCE</scope>
    <source>
        <strain evidence="17">female</strain>
    </source>
</reference>
<evidence type="ECO:0000256" key="8">
    <source>
        <dbReference type="ARBA" id="ARBA00023180"/>
    </source>
</evidence>
<evidence type="ECO:0000256" key="7">
    <source>
        <dbReference type="ARBA" id="ARBA00023119"/>
    </source>
</evidence>
<dbReference type="InterPro" id="IPR013320">
    <property type="entry name" value="ConA-like_dom_sf"/>
</dbReference>
<proteinExistence type="inferred from homology"/>
<evidence type="ECO:0000256" key="10">
    <source>
        <dbReference type="ARBA" id="ARBA00049648"/>
    </source>
</evidence>
<evidence type="ECO:0000313" key="16">
    <source>
        <dbReference type="Ensembl" id="ENSAMXP00000009578.2"/>
    </source>
</evidence>
<dbReference type="Ensembl" id="ENSAMXT00000009578.2">
    <property type="protein sequence ID" value="ENSAMXP00000009578.2"/>
    <property type="gene ID" value="ENSAMXG00000009317.2"/>
</dbReference>
<evidence type="ECO:0000256" key="12">
    <source>
        <dbReference type="ARBA" id="ARBA00063879"/>
    </source>
</evidence>
<feature type="domain" description="Thrombospondin-like N-terminal" evidence="15">
    <location>
        <begin position="48"/>
        <end position="232"/>
    </location>
</feature>
<feature type="chain" id="PRO_5017321676" description="Collagen alpha-1(XVI) chain" evidence="14">
    <location>
        <begin position="17"/>
        <end position="323"/>
    </location>
</feature>
<keyword evidence="3" id="KW-0272">Extracellular matrix</keyword>
<dbReference type="HOGENOM" id="CLU_1513861_0_0_1"/>
<keyword evidence="2" id="KW-0964">Secreted</keyword>
<dbReference type="FunFam" id="2.60.120.200:FF:000094">
    <property type="entry name" value="Collagen type XVI alpha 1 chain"/>
    <property type="match status" value="1"/>
</dbReference>
<evidence type="ECO:0000313" key="17">
    <source>
        <dbReference type="Proteomes" id="UP000018467"/>
    </source>
</evidence>
<comment type="similarity">
    <text evidence="10">Belongs to the fibril-associated collagens with interrupted helices (FACIT) family.</text>
</comment>
<accession>W5KPR6</accession>
<dbReference type="InterPro" id="IPR048287">
    <property type="entry name" value="TSPN-like_N"/>
</dbReference>
<evidence type="ECO:0000256" key="3">
    <source>
        <dbReference type="ARBA" id="ARBA00022530"/>
    </source>
</evidence>
<evidence type="ECO:0000256" key="5">
    <source>
        <dbReference type="ARBA" id="ARBA00022737"/>
    </source>
</evidence>
<keyword evidence="9" id="KW-0379">Hydroxylation</keyword>
<reference evidence="16" key="3">
    <citation type="submission" date="2025-08" db="UniProtKB">
        <authorList>
            <consortium name="Ensembl"/>
        </authorList>
    </citation>
    <scope>IDENTIFICATION</scope>
</reference>
<keyword evidence="6" id="KW-0130">Cell adhesion</keyword>
<evidence type="ECO:0000256" key="2">
    <source>
        <dbReference type="ARBA" id="ARBA00022525"/>
    </source>
</evidence>
<keyword evidence="5" id="KW-0677">Repeat</keyword>
<dbReference type="AlphaFoldDB" id="W5KPR6"/>
<dbReference type="GeneTree" id="ENSGT00940000158276"/>
<protein>
    <recommendedName>
        <fullName evidence="13">Collagen alpha-1(XVI) chain</fullName>
    </recommendedName>
</protein>
<evidence type="ECO:0000256" key="6">
    <source>
        <dbReference type="ARBA" id="ARBA00022889"/>
    </source>
</evidence>
<dbReference type="Proteomes" id="UP000018467">
    <property type="component" value="Unassembled WGS sequence"/>
</dbReference>
<reference evidence="17" key="2">
    <citation type="journal article" date="2014" name="Nat. Commun.">
        <title>The cavefish genome reveals candidate genes for eye loss.</title>
        <authorList>
            <person name="McGaugh S.E."/>
            <person name="Gross J.B."/>
            <person name="Aken B."/>
            <person name="Blin M."/>
            <person name="Borowsky R."/>
            <person name="Chalopin D."/>
            <person name="Hinaux H."/>
            <person name="Jeffery W.R."/>
            <person name="Keene A."/>
            <person name="Ma L."/>
            <person name="Minx P."/>
            <person name="Murphy D."/>
            <person name="O'Quin K.E."/>
            <person name="Retaux S."/>
            <person name="Rohner N."/>
            <person name="Searle S.M."/>
            <person name="Stahl B.A."/>
            <person name="Tabin C."/>
            <person name="Volff J.N."/>
            <person name="Yoshizawa M."/>
            <person name="Warren W.C."/>
        </authorList>
    </citation>
    <scope>NUCLEOTIDE SEQUENCE [LARGE SCALE GENOMIC DNA]</scope>
    <source>
        <strain evidence="17">female</strain>
    </source>
</reference>
<keyword evidence="7" id="KW-0176">Collagen</keyword>
<dbReference type="STRING" id="7994.ENSAMXP00000009578"/>
<comment type="subunit">
    <text evidence="12">Homotrimer. Interacts with FBN1, fibronectin and integrins ITGA1/ITGB1 and ITGA2/ITGB1. Integrin ITGA1/ITGB1 binds to a unique site within COL16A1 located close to its C-terminal end between collagenous domains COL1-COL3.</text>
</comment>
<reference evidence="16" key="4">
    <citation type="submission" date="2025-09" db="UniProtKB">
        <authorList>
            <consortium name="Ensembl"/>
        </authorList>
    </citation>
    <scope>IDENTIFICATION</scope>
</reference>
<dbReference type="eggNOG" id="KOG3544">
    <property type="taxonomic scope" value="Eukaryota"/>
</dbReference>
<evidence type="ECO:0000256" key="13">
    <source>
        <dbReference type="ARBA" id="ARBA00074547"/>
    </source>
</evidence>